<keyword evidence="6" id="KW-0833">Ubl conjugation pathway</keyword>
<comment type="caution">
    <text evidence="11">The sequence shown here is derived from an EMBL/GenBank/DDBJ whole genome shotgun (WGS) entry which is preliminary data.</text>
</comment>
<dbReference type="InterPro" id="IPR045191">
    <property type="entry name" value="MBR1/2-like"/>
</dbReference>
<dbReference type="Proteomes" id="UP001150062">
    <property type="component" value="Unassembled WGS sequence"/>
</dbReference>
<feature type="domain" description="RING-type" evidence="10">
    <location>
        <begin position="280"/>
        <end position="321"/>
    </location>
</feature>
<evidence type="ECO:0000256" key="6">
    <source>
        <dbReference type="ARBA" id="ARBA00022786"/>
    </source>
</evidence>
<dbReference type="PROSITE" id="PS50089">
    <property type="entry name" value="ZF_RING_2"/>
    <property type="match status" value="1"/>
</dbReference>
<accession>A0ABQ8Z1F0</accession>
<dbReference type="PANTHER" id="PTHR22937:SF65">
    <property type="entry name" value="E3 UBIQUITIN-PROTEIN LIGASE ARK2C"/>
    <property type="match status" value="1"/>
</dbReference>
<keyword evidence="9" id="KW-0812">Transmembrane</keyword>
<sequence>MLLTIENKIPRELFTLLFVTVNILLYFGRVLLEKVFRRLTVLEMKLIPTQIIQNYLFSHFFYFSLYKFKIQSLLYYNYILIFIIYFKIFLIFISERLSKTISNTNANYNQSLTKIRVVNLIFSVLYNCTIVVQLVYFFRQKQANLKYDRRQTLFTLFLESILFNGTILGNYLKLRVYQRQESLQISRSHAKKTILEQDLILKATILFILLFHYFHLIHLLNSFSFSHLLLILRLKIFFTHIQTKLDIYQEFKQTTSSILQQLKPISDEEYHLITKDETKCTICRSELQSQGNIKKLECNHCFHQNCLEEWLFNKNICPLCSKKMKLKKNVVQLENSNFEKFTNALRIVINICNFGFLSKIFKKKNNPLRIQEEQRMITNIQQLLNRRDISQTEIRRELSITRDPNIAVQRLLQRYSNN</sequence>
<keyword evidence="9" id="KW-0472">Membrane</keyword>
<feature type="transmembrane region" description="Helical" evidence="9">
    <location>
        <begin position="153"/>
        <end position="172"/>
    </location>
</feature>
<organism evidence="11 12">
    <name type="scientific">Anaeramoeba flamelloides</name>
    <dbReference type="NCBI Taxonomy" id="1746091"/>
    <lineage>
        <taxon>Eukaryota</taxon>
        <taxon>Metamonada</taxon>
        <taxon>Anaeramoebidae</taxon>
        <taxon>Anaeramoeba</taxon>
    </lineage>
</organism>
<feature type="transmembrane region" description="Helical" evidence="9">
    <location>
        <begin position="13"/>
        <end position="32"/>
    </location>
</feature>
<name>A0ABQ8Z1F0_9EUKA</name>
<comment type="catalytic activity">
    <reaction evidence="1">
        <text>S-ubiquitinyl-[E2 ubiquitin-conjugating enzyme]-L-cysteine + [acceptor protein]-L-lysine = [E2 ubiquitin-conjugating enzyme]-L-cysteine + N(6)-ubiquitinyl-[acceptor protein]-L-lysine.</text>
        <dbReference type="EC" id="2.3.2.27"/>
    </reaction>
</comment>
<evidence type="ECO:0000256" key="4">
    <source>
        <dbReference type="ARBA" id="ARBA00022723"/>
    </source>
</evidence>
<evidence type="ECO:0000259" key="10">
    <source>
        <dbReference type="PROSITE" id="PS50089"/>
    </source>
</evidence>
<evidence type="ECO:0000313" key="12">
    <source>
        <dbReference type="Proteomes" id="UP001150062"/>
    </source>
</evidence>
<dbReference type="SMART" id="SM00184">
    <property type="entry name" value="RING"/>
    <property type="match status" value="1"/>
</dbReference>
<keyword evidence="5 8" id="KW-0863">Zinc-finger</keyword>
<evidence type="ECO:0000256" key="2">
    <source>
        <dbReference type="ARBA" id="ARBA00012483"/>
    </source>
</evidence>
<dbReference type="InterPro" id="IPR013083">
    <property type="entry name" value="Znf_RING/FYVE/PHD"/>
</dbReference>
<gene>
    <name evidence="11" type="ORF">M0813_16000</name>
</gene>
<dbReference type="SUPFAM" id="SSF57850">
    <property type="entry name" value="RING/U-box"/>
    <property type="match status" value="1"/>
</dbReference>
<dbReference type="PANTHER" id="PTHR22937">
    <property type="entry name" value="E3 UBIQUITIN-PROTEIN LIGASE RNF165"/>
    <property type="match status" value="1"/>
</dbReference>
<keyword evidence="9" id="KW-1133">Transmembrane helix</keyword>
<dbReference type="EMBL" id="JAOAOG010000075">
    <property type="protein sequence ID" value="KAJ6250514.1"/>
    <property type="molecule type" value="Genomic_DNA"/>
</dbReference>
<evidence type="ECO:0000256" key="5">
    <source>
        <dbReference type="ARBA" id="ARBA00022771"/>
    </source>
</evidence>
<evidence type="ECO:0000256" key="3">
    <source>
        <dbReference type="ARBA" id="ARBA00022679"/>
    </source>
</evidence>
<feature type="transmembrane region" description="Helical" evidence="9">
    <location>
        <begin position="75"/>
        <end position="94"/>
    </location>
</feature>
<dbReference type="Gene3D" id="3.30.40.10">
    <property type="entry name" value="Zinc/RING finger domain, C3HC4 (zinc finger)"/>
    <property type="match status" value="1"/>
</dbReference>
<dbReference type="EC" id="2.3.2.27" evidence="2"/>
<dbReference type="Pfam" id="PF13639">
    <property type="entry name" value="zf-RING_2"/>
    <property type="match status" value="1"/>
</dbReference>
<keyword evidence="7" id="KW-0862">Zinc</keyword>
<feature type="transmembrane region" description="Helical" evidence="9">
    <location>
        <begin position="193"/>
        <end position="214"/>
    </location>
</feature>
<evidence type="ECO:0000256" key="8">
    <source>
        <dbReference type="PROSITE-ProRule" id="PRU00175"/>
    </source>
</evidence>
<evidence type="ECO:0000256" key="7">
    <source>
        <dbReference type="ARBA" id="ARBA00022833"/>
    </source>
</evidence>
<evidence type="ECO:0000256" key="1">
    <source>
        <dbReference type="ARBA" id="ARBA00000900"/>
    </source>
</evidence>
<feature type="transmembrane region" description="Helical" evidence="9">
    <location>
        <begin position="115"/>
        <end position="138"/>
    </location>
</feature>
<evidence type="ECO:0000256" key="9">
    <source>
        <dbReference type="SAM" id="Phobius"/>
    </source>
</evidence>
<reference evidence="11" key="1">
    <citation type="submission" date="2022-08" db="EMBL/GenBank/DDBJ databases">
        <title>Novel sulfate-reducing endosymbionts in the free-living metamonad Anaeramoeba.</title>
        <authorList>
            <person name="Jerlstrom-Hultqvist J."/>
            <person name="Cepicka I."/>
            <person name="Gallot-Lavallee L."/>
            <person name="Salas-Leiva D."/>
            <person name="Curtis B.A."/>
            <person name="Zahonova K."/>
            <person name="Pipaliya S."/>
            <person name="Dacks J."/>
            <person name="Roger A.J."/>
        </authorList>
    </citation>
    <scope>NUCLEOTIDE SEQUENCE</scope>
    <source>
        <strain evidence="11">Schooner1</strain>
    </source>
</reference>
<evidence type="ECO:0000313" key="11">
    <source>
        <dbReference type="EMBL" id="KAJ6250514.1"/>
    </source>
</evidence>
<dbReference type="CDD" id="cd16448">
    <property type="entry name" value="RING-H2"/>
    <property type="match status" value="1"/>
</dbReference>
<keyword evidence="3" id="KW-0808">Transferase</keyword>
<dbReference type="InterPro" id="IPR001841">
    <property type="entry name" value="Znf_RING"/>
</dbReference>
<keyword evidence="12" id="KW-1185">Reference proteome</keyword>
<protein>
    <recommendedName>
        <fullName evidence="2">RING-type E3 ubiquitin transferase</fullName>
        <ecNumber evidence="2">2.3.2.27</ecNumber>
    </recommendedName>
</protein>
<proteinExistence type="predicted"/>
<keyword evidence="4" id="KW-0479">Metal-binding</keyword>